<evidence type="ECO:0000313" key="2">
    <source>
        <dbReference type="Proteomes" id="UP000539350"/>
    </source>
</evidence>
<organism evidence="1 2">
    <name type="scientific">Sediminihaliea albiluteola</name>
    <dbReference type="NCBI Taxonomy" id="2758564"/>
    <lineage>
        <taxon>Bacteria</taxon>
        <taxon>Pseudomonadati</taxon>
        <taxon>Pseudomonadota</taxon>
        <taxon>Gammaproteobacteria</taxon>
        <taxon>Cellvibrionales</taxon>
        <taxon>Halieaceae</taxon>
        <taxon>Sediminihaliea</taxon>
    </lineage>
</organism>
<keyword evidence="2" id="KW-1185">Reference proteome</keyword>
<dbReference type="NCBIfam" id="TIGR03016">
    <property type="entry name" value="pepcterm_hypo_1"/>
    <property type="match status" value="1"/>
</dbReference>
<comment type="caution">
    <text evidence="1">The sequence shown here is derived from an EMBL/GenBank/DDBJ whole genome shotgun (WGS) entry which is preliminary data.</text>
</comment>
<dbReference type="InterPro" id="IPR017467">
    <property type="entry name" value="CHP03016_PEP-CTERM"/>
</dbReference>
<reference evidence="1 2" key="1">
    <citation type="submission" date="2020-07" db="EMBL/GenBank/DDBJ databases">
        <title>Halieaceae bacterium, F7430, whole genome shotgun sequencing project.</title>
        <authorList>
            <person name="Jiang S."/>
            <person name="Liu Z.W."/>
            <person name="Du Z.J."/>
        </authorList>
    </citation>
    <scope>NUCLEOTIDE SEQUENCE [LARGE SCALE GENOMIC DNA]</scope>
    <source>
        <strain evidence="1 2">F7430</strain>
    </source>
</reference>
<evidence type="ECO:0000313" key="1">
    <source>
        <dbReference type="EMBL" id="MBA6412712.1"/>
    </source>
</evidence>
<accession>A0A7W2TVI4</accession>
<sequence>MRKTPSAGLWRYIIVFPMTAVLSCSSLVSAAEWERSAGLSLGAIYSDNLCLSKENKESDVIATATPNVRLKATGARARIDLYAAAQFSTIENSDIDCGVGGSNSISPAPRIRFNGNAELLENWLYLDTTAFADQNRINPFAAGGEDALDGRNNLNTSYQYSVSPFVSRRLTPSSRLFLRYRYSEEFNSENQVNDNQRQEVDFDIGTSPELTRLSVGISAKYSDIDYDNREGGGDFFNSQLSSAQLRSAWQINRTWQINAYVGEEWNDYVTVFQDSDGGFWDVGVTWTPSTRVTVQAGTGERFFGSAPRASVEYRHKRSALRASYFRDLTYDRSLRGQDLFANNIDDLLDGGLPGQDEIFGPEGQQTTVSNSPILREQFLLSYHFGAQRTSFTVNASHSEQTRAVDGYKDSFIYAGVGATRQLSSKLSAYTHLSWNRRKPDEARSAVDRESDVARFILGLNRKIGQRTSLALSYQYSERSSKSALNEYEENRIVFQFRYQL</sequence>
<name>A0A7W2TVI4_9GAMM</name>
<dbReference type="RefSeq" id="WP_182170252.1">
    <property type="nucleotide sequence ID" value="NZ_JACFXU010000013.1"/>
</dbReference>
<dbReference type="EMBL" id="JACFXU010000013">
    <property type="protein sequence ID" value="MBA6412712.1"/>
    <property type="molecule type" value="Genomic_DNA"/>
</dbReference>
<proteinExistence type="predicted"/>
<dbReference type="Proteomes" id="UP000539350">
    <property type="component" value="Unassembled WGS sequence"/>
</dbReference>
<dbReference type="PROSITE" id="PS51257">
    <property type="entry name" value="PROKAR_LIPOPROTEIN"/>
    <property type="match status" value="1"/>
</dbReference>
<protein>
    <submittedName>
        <fullName evidence="1">TIGR03016 family PEP-CTERM system-associated outer membrane protein</fullName>
    </submittedName>
</protein>
<dbReference type="AlphaFoldDB" id="A0A7W2TVI4"/>
<gene>
    <name evidence="1" type="ORF">H2508_06250</name>
</gene>
<dbReference type="SUPFAM" id="SSF56935">
    <property type="entry name" value="Porins"/>
    <property type="match status" value="1"/>
</dbReference>